<reference evidence="7" key="2">
    <citation type="journal article" date="2022" name="Res Sq">
        <title>Evolution of multicellular longitudinally dividing oral cavity symbionts (Neisseriaceae).</title>
        <authorList>
            <person name="Nyongesa S."/>
            <person name="Weber P."/>
            <person name="Bernet E."/>
            <person name="Pullido F."/>
            <person name="Nieckarz M."/>
            <person name="Delaby M."/>
            <person name="Nieves C."/>
            <person name="Viehboeck T."/>
            <person name="Krause N."/>
            <person name="Rivera-Millot A."/>
            <person name="Nakamura A."/>
            <person name="Vischer N."/>
            <person name="VanNieuwenhze M."/>
            <person name="Brun Y."/>
            <person name="Cava F."/>
            <person name="Bulgheresi S."/>
            <person name="Veyrier F."/>
        </authorList>
    </citation>
    <scope>NUCLEOTIDE SEQUENCE</scope>
    <source>
        <strain evidence="7">SAG 1488-6</strain>
    </source>
</reference>
<evidence type="ECO:0000256" key="5">
    <source>
        <dbReference type="ARBA" id="ARBA00023136"/>
    </source>
</evidence>
<proteinExistence type="predicted"/>
<dbReference type="InterPro" id="IPR050833">
    <property type="entry name" value="Poly_Biosynth_Transport"/>
</dbReference>
<evidence type="ECO:0000256" key="3">
    <source>
        <dbReference type="ARBA" id="ARBA00022692"/>
    </source>
</evidence>
<keyword evidence="2" id="KW-1003">Cell membrane</keyword>
<keyword evidence="8" id="KW-1185">Reference proteome</keyword>
<feature type="transmembrane region" description="Helical" evidence="6">
    <location>
        <begin position="336"/>
        <end position="357"/>
    </location>
</feature>
<evidence type="ECO:0000313" key="8">
    <source>
        <dbReference type="Proteomes" id="UP000832034"/>
    </source>
</evidence>
<feature type="transmembrane region" description="Helical" evidence="6">
    <location>
        <begin position="308"/>
        <end position="330"/>
    </location>
</feature>
<dbReference type="Proteomes" id="UP000832034">
    <property type="component" value="Chromosome"/>
</dbReference>
<comment type="subcellular location">
    <subcellularLocation>
        <location evidence="1">Cell membrane</location>
        <topology evidence="1">Multi-pass membrane protein</topology>
    </subcellularLocation>
</comment>
<keyword evidence="3 6" id="KW-0812">Transmembrane</keyword>
<keyword evidence="5 6" id="KW-0472">Membrane</keyword>
<feature type="transmembrane region" description="Helical" evidence="6">
    <location>
        <begin position="169"/>
        <end position="202"/>
    </location>
</feature>
<reference evidence="7" key="1">
    <citation type="submission" date="2021-12" db="EMBL/GenBank/DDBJ databases">
        <authorList>
            <person name="Veyrier F.J."/>
        </authorList>
    </citation>
    <scope>NUCLEOTIDE SEQUENCE</scope>
    <source>
        <strain evidence="7">SAG 1488-6</strain>
    </source>
</reference>
<name>A0ABY4EA21_VITST</name>
<dbReference type="EMBL" id="CP091512">
    <property type="protein sequence ID" value="UOO92089.1"/>
    <property type="molecule type" value="Genomic_DNA"/>
</dbReference>
<dbReference type="RefSeq" id="WP_019958312.1">
    <property type="nucleotide sequence ID" value="NZ_CP091512.1"/>
</dbReference>
<feature type="transmembrane region" description="Helical" evidence="6">
    <location>
        <begin position="87"/>
        <end position="111"/>
    </location>
</feature>
<evidence type="ECO:0000313" key="7">
    <source>
        <dbReference type="EMBL" id="UOO92089.1"/>
    </source>
</evidence>
<feature type="transmembrane region" description="Helical" evidence="6">
    <location>
        <begin position="246"/>
        <end position="266"/>
    </location>
</feature>
<keyword evidence="4 6" id="KW-1133">Transmembrane helix</keyword>
<dbReference type="Pfam" id="PF13440">
    <property type="entry name" value="Polysacc_synt_3"/>
    <property type="match status" value="1"/>
</dbReference>
<feature type="transmembrane region" description="Helical" evidence="6">
    <location>
        <begin position="369"/>
        <end position="389"/>
    </location>
</feature>
<dbReference type="PANTHER" id="PTHR30250">
    <property type="entry name" value="PST FAMILY PREDICTED COLANIC ACID TRANSPORTER"/>
    <property type="match status" value="1"/>
</dbReference>
<organism evidence="7 8">
    <name type="scientific">Vitreoscilla stercoraria</name>
    <dbReference type="NCBI Taxonomy" id="61"/>
    <lineage>
        <taxon>Bacteria</taxon>
        <taxon>Pseudomonadati</taxon>
        <taxon>Pseudomonadota</taxon>
        <taxon>Betaproteobacteria</taxon>
        <taxon>Neisseriales</taxon>
        <taxon>Neisseriaceae</taxon>
        <taxon>Vitreoscilla</taxon>
    </lineage>
</organism>
<dbReference type="PANTHER" id="PTHR30250:SF28">
    <property type="entry name" value="POLYSACCHARIDE BIOSYNTHESIS PROTEIN"/>
    <property type="match status" value="1"/>
</dbReference>
<evidence type="ECO:0000256" key="4">
    <source>
        <dbReference type="ARBA" id="ARBA00022989"/>
    </source>
</evidence>
<feature type="transmembrane region" description="Helical" evidence="6">
    <location>
        <begin position="395"/>
        <end position="415"/>
    </location>
</feature>
<protein>
    <submittedName>
        <fullName evidence="7">Oligosaccharide flippase family protein</fullName>
    </submittedName>
</protein>
<feature type="transmembrane region" description="Helical" evidence="6">
    <location>
        <begin position="55"/>
        <end position="75"/>
    </location>
</feature>
<evidence type="ECO:0000256" key="6">
    <source>
        <dbReference type="SAM" id="Phobius"/>
    </source>
</evidence>
<feature type="transmembrane region" description="Helical" evidence="6">
    <location>
        <begin position="21"/>
        <end position="43"/>
    </location>
</feature>
<sequence>MSNKYFKKYWPLTKKNELTTNILTLLKSGAFAQILPILCMPLLTRIYTPNEFGIFILYTSIVLSLIPIAGLRYDYGIILPKKHQTAWHLMALTIKIIFIFSIICLVFFSSFKNEISHLLGNADLAIWLPLIGINILILGITQSITFWFNRHKQYSTIANQRMLQSISTNGSQITLGLGLNFGVSGLILGNLIGQAIALIYSIRKLTPQKIQKKYPMLNRKLLSHFKNLPLYNAPTALIDALRLNGINILLSIFFTVSVLGQFALAWRILQGPISLINGALSQVYYQHFTQLKQDDLHRFLLSCIKKSFLIGIVPFVLLFLLSEWLFTTFFGSSWQLAGQICSVLTPWLFFNFITSPISSIYVVLKQERVLLIFSIFYMLVPLSIIFLFNDNIIKTLTLVSISMSFLLCIFTYMALKLTKK</sequence>
<feature type="transmembrane region" description="Helical" evidence="6">
    <location>
        <begin position="126"/>
        <end position="148"/>
    </location>
</feature>
<accession>A0ABY4EA21</accession>
<evidence type="ECO:0000256" key="2">
    <source>
        <dbReference type="ARBA" id="ARBA00022475"/>
    </source>
</evidence>
<evidence type="ECO:0000256" key="1">
    <source>
        <dbReference type="ARBA" id="ARBA00004651"/>
    </source>
</evidence>
<gene>
    <name evidence="7" type="ORF">LVJ81_10720</name>
</gene>